<name>A0A4S5E9Z3_9MICC</name>
<organism evidence="2 3">
    <name type="scientific">Arthrobacter echini</name>
    <dbReference type="NCBI Taxonomy" id="1529066"/>
    <lineage>
        <taxon>Bacteria</taxon>
        <taxon>Bacillati</taxon>
        <taxon>Actinomycetota</taxon>
        <taxon>Actinomycetes</taxon>
        <taxon>Micrococcales</taxon>
        <taxon>Micrococcaceae</taxon>
        <taxon>Arthrobacter</taxon>
    </lineage>
</organism>
<feature type="transmembrane region" description="Helical" evidence="1">
    <location>
        <begin position="37"/>
        <end position="59"/>
    </location>
</feature>
<evidence type="ECO:0000313" key="3">
    <source>
        <dbReference type="Proteomes" id="UP000305233"/>
    </source>
</evidence>
<dbReference type="AlphaFoldDB" id="A0A4S5E9Z3"/>
<keyword evidence="1" id="KW-0472">Membrane</keyword>
<reference evidence="2 3" key="1">
    <citation type="submission" date="2019-04" db="EMBL/GenBank/DDBJ databases">
        <authorList>
            <person name="Liu Q."/>
            <person name="Xin Y.-H."/>
        </authorList>
    </citation>
    <scope>NUCLEOTIDE SEQUENCE [LARGE SCALE GENOMIC DNA]</scope>
    <source>
        <strain evidence="2 3">AM23</strain>
    </source>
</reference>
<evidence type="ECO:0000256" key="1">
    <source>
        <dbReference type="SAM" id="Phobius"/>
    </source>
</evidence>
<evidence type="ECO:0000313" key="2">
    <source>
        <dbReference type="EMBL" id="THJ68557.1"/>
    </source>
</evidence>
<proteinExistence type="predicted"/>
<comment type="caution">
    <text evidence="2">The sequence shown here is derived from an EMBL/GenBank/DDBJ whole genome shotgun (WGS) entry which is preliminary data.</text>
</comment>
<protein>
    <submittedName>
        <fullName evidence="2">Uncharacterized protein</fullName>
    </submittedName>
</protein>
<sequence>MTRRTPRVFIGLLIAMALMAAALILSLPALFGPYEPHQFWITVALGSITAVLGIAVILLRPSKRTPAI</sequence>
<feature type="transmembrane region" description="Helical" evidence="1">
    <location>
        <begin position="12"/>
        <end position="31"/>
    </location>
</feature>
<keyword evidence="1" id="KW-1133">Transmembrane helix</keyword>
<keyword evidence="3" id="KW-1185">Reference proteome</keyword>
<gene>
    <name evidence="2" type="ORF">E8P82_01190</name>
</gene>
<dbReference type="EMBL" id="SSWH01000001">
    <property type="protein sequence ID" value="THJ68557.1"/>
    <property type="molecule type" value="Genomic_DNA"/>
</dbReference>
<dbReference type="RefSeq" id="WP_136452659.1">
    <property type="nucleotide sequence ID" value="NZ_SSWH01000001.1"/>
</dbReference>
<dbReference type="Proteomes" id="UP000305233">
    <property type="component" value="Unassembled WGS sequence"/>
</dbReference>
<accession>A0A4S5E9Z3</accession>
<keyword evidence="1" id="KW-0812">Transmembrane</keyword>